<accession>E4N626</accession>
<keyword evidence="5" id="KW-1185">Reference proteome</keyword>
<dbReference type="PANTHER" id="PTHR22953">
    <property type="entry name" value="ACID PHOSPHATASE RELATED"/>
    <property type="match status" value="1"/>
</dbReference>
<evidence type="ECO:0000313" key="5">
    <source>
        <dbReference type="Proteomes" id="UP000007076"/>
    </source>
</evidence>
<proteinExistence type="predicted"/>
<dbReference type="eggNOG" id="COG1409">
    <property type="taxonomic scope" value="Bacteria"/>
</dbReference>
<dbReference type="Gene3D" id="2.60.40.380">
    <property type="entry name" value="Purple acid phosphatase-like, N-terminal"/>
    <property type="match status" value="1"/>
</dbReference>
<dbReference type="AlphaFoldDB" id="E4N626"/>
<dbReference type="InterPro" id="IPR008963">
    <property type="entry name" value="Purple_acid_Pase-like_N"/>
</dbReference>
<dbReference type="Pfam" id="PF16656">
    <property type="entry name" value="Pur_ac_phosph_N"/>
    <property type="match status" value="1"/>
</dbReference>
<dbReference type="Proteomes" id="UP000007076">
    <property type="component" value="Chromosome"/>
</dbReference>
<evidence type="ECO:0000313" key="4">
    <source>
        <dbReference type="EMBL" id="BAJ26657.1"/>
    </source>
</evidence>
<sequence>MNLHQAKARFRFRFRSTRPPKGKPVDLPGFRVSRRRADEMTIAEQYEYWQDVRKGLSRRSVLRAGVFGAAAVAAGPMLLSRAAYADTPGSAVLPFGRHLAFGNDPATQMRVGWQLPSAVANPVLRVGTSPTDLSQTVQAEIRNLRSDYGTGAPLEQYYGHAALDRLAPDTTYYYAVGHEGLEAASGPVNSFTTGPAAGGSGRKPFTFTAMGDQGASAQAALENAQITAQNPAFHLLAGDICYADPNGQGKLTDSYNPSVWDSYLKQIEPVAQSVPWMVATGNHDMEAWYSPNGYGGHAKRLDLPTSGPAECPSVYAFTYGNVAVLSLDANDVSYEIKANQGYSGGAQTTWLEKTLADLRATPAIDFIIVFFHHCAYSVTTSHVSDGGVREKWTPLFDKYDVDLVINGHNHMYERTDPIRGGKPTRGAAVGDTVSPVSDGTTYIVAGGGGAGLYSLPSNGPESYAGNVKDVSGVAGGYFGAGGKVTEAVDWSRVRYRGHNLLAVDVKPAAPGGTATLTVRGISVEGAKAGTEIDRITLARTAATVDTPAFGSGALLAGAALAAGAGYAGYAGWQKHRSGLDVPVA</sequence>
<evidence type="ECO:0000259" key="3">
    <source>
        <dbReference type="Pfam" id="PF16656"/>
    </source>
</evidence>
<name>E4N626_KITSK</name>
<evidence type="ECO:0000256" key="1">
    <source>
        <dbReference type="ARBA" id="ARBA00022729"/>
    </source>
</evidence>
<dbReference type="STRING" id="452652.KSE_08180"/>
<dbReference type="Pfam" id="PF00149">
    <property type="entry name" value="Metallophos"/>
    <property type="match status" value="1"/>
</dbReference>
<dbReference type="EMBL" id="AP010968">
    <property type="protein sequence ID" value="BAJ26657.1"/>
    <property type="molecule type" value="Genomic_DNA"/>
</dbReference>
<dbReference type="InterPro" id="IPR006311">
    <property type="entry name" value="TAT_signal"/>
</dbReference>
<dbReference type="HOGENOM" id="CLU_026766_0_0_11"/>
<reference evidence="4 5" key="1">
    <citation type="journal article" date="2010" name="DNA Res.">
        <title>Genome sequence of Kitasatospora setae NBRC 14216T: an evolutionary snapshot of the family Streptomycetaceae.</title>
        <authorList>
            <person name="Ichikawa N."/>
            <person name="Oguchi A."/>
            <person name="Ikeda H."/>
            <person name="Ishikawa J."/>
            <person name="Kitani S."/>
            <person name="Watanabe Y."/>
            <person name="Nakamura S."/>
            <person name="Katano Y."/>
            <person name="Kishi E."/>
            <person name="Sasagawa M."/>
            <person name="Ankai A."/>
            <person name="Fukui S."/>
            <person name="Hashimoto Y."/>
            <person name="Kamata S."/>
            <person name="Otoguro M."/>
            <person name="Tanikawa S."/>
            <person name="Nihira T."/>
            <person name="Horinouchi S."/>
            <person name="Ohnishi Y."/>
            <person name="Hayakawa M."/>
            <person name="Kuzuyama T."/>
            <person name="Arisawa A."/>
            <person name="Nomoto F."/>
            <person name="Miura H."/>
            <person name="Takahashi Y."/>
            <person name="Fujita N."/>
        </authorList>
    </citation>
    <scope>NUCLEOTIDE SEQUENCE [LARGE SCALE GENOMIC DNA]</scope>
    <source>
        <strain evidence="5">ATCC 33774 / DSM 43861 / JCM 3304 / KCC A-0304 / NBRC 14216 / KM-6054</strain>
    </source>
</reference>
<dbReference type="PANTHER" id="PTHR22953:SF153">
    <property type="entry name" value="PURPLE ACID PHOSPHATASE"/>
    <property type="match status" value="1"/>
</dbReference>
<dbReference type="KEGG" id="ksk:KSE_08180"/>
<keyword evidence="1" id="KW-0732">Signal</keyword>
<protein>
    <submittedName>
        <fullName evidence="4">Putative phosphodiesterase</fullName>
    </submittedName>
</protein>
<gene>
    <name evidence="4" type="ordered locus">KSE_08180</name>
</gene>
<dbReference type="PROSITE" id="PS51318">
    <property type="entry name" value="TAT"/>
    <property type="match status" value="1"/>
</dbReference>
<evidence type="ECO:0000259" key="2">
    <source>
        <dbReference type="Pfam" id="PF00149"/>
    </source>
</evidence>
<dbReference type="SUPFAM" id="SSF56300">
    <property type="entry name" value="Metallo-dependent phosphatases"/>
    <property type="match status" value="1"/>
</dbReference>
<dbReference type="GO" id="GO:0046872">
    <property type="term" value="F:metal ion binding"/>
    <property type="evidence" value="ECO:0007669"/>
    <property type="project" value="InterPro"/>
</dbReference>
<dbReference type="InterPro" id="IPR039331">
    <property type="entry name" value="PAPs-like"/>
</dbReference>
<feature type="domain" description="Purple acid phosphatase N-terminal" evidence="3">
    <location>
        <begin position="94"/>
        <end position="193"/>
    </location>
</feature>
<dbReference type="GO" id="GO:0003993">
    <property type="term" value="F:acid phosphatase activity"/>
    <property type="evidence" value="ECO:0007669"/>
    <property type="project" value="InterPro"/>
</dbReference>
<feature type="domain" description="Calcineurin-like phosphoesterase" evidence="2">
    <location>
        <begin position="226"/>
        <end position="412"/>
    </location>
</feature>
<dbReference type="InterPro" id="IPR029052">
    <property type="entry name" value="Metallo-depent_PP-like"/>
</dbReference>
<organism evidence="4 5">
    <name type="scientific">Kitasatospora setae (strain ATCC 33774 / DSM 43861 / JCM 3304 / KCC A-0304 / NBRC 14216 / KM-6054)</name>
    <name type="common">Streptomyces setae</name>
    <dbReference type="NCBI Taxonomy" id="452652"/>
    <lineage>
        <taxon>Bacteria</taxon>
        <taxon>Bacillati</taxon>
        <taxon>Actinomycetota</taxon>
        <taxon>Actinomycetes</taxon>
        <taxon>Kitasatosporales</taxon>
        <taxon>Streptomycetaceae</taxon>
        <taxon>Kitasatospora</taxon>
    </lineage>
</organism>
<dbReference type="SUPFAM" id="SSF49363">
    <property type="entry name" value="Purple acid phosphatase, N-terminal domain"/>
    <property type="match status" value="1"/>
</dbReference>
<dbReference type="Gene3D" id="3.60.21.10">
    <property type="match status" value="1"/>
</dbReference>
<dbReference type="InterPro" id="IPR015914">
    <property type="entry name" value="PAPs_N"/>
</dbReference>
<dbReference type="PATRIC" id="fig|452652.3.peg.806"/>
<dbReference type="InterPro" id="IPR004843">
    <property type="entry name" value="Calcineurin-like_PHP"/>
</dbReference>